<organism evidence="2 3">
    <name type="scientific">Thalictrum thalictroides</name>
    <name type="common">Rue-anemone</name>
    <name type="synonym">Anemone thalictroides</name>
    <dbReference type="NCBI Taxonomy" id="46969"/>
    <lineage>
        <taxon>Eukaryota</taxon>
        <taxon>Viridiplantae</taxon>
        <taxon>Streptophyta</taxon>
        <taxon>Embryophyta</taxon>
        <taxon>Tracheophyta</taxon>
        <taxon>Spermatophyta</taxon>
        <taxon>Magnoliopsida</taxon>
        <taxon>Ranunculales</taxon>
        <taxon>Ranunculaceae</taxon>
        <taxon>Thalictroideae</taxon>
        <taxon>Thalictrum</taxon>
    </lineage>
</organism>
<dbReference type="OrthoDB" id="1991167at2759"/>
<protein>
    <recommendedName>
        <fullName evidence="4">Helitron helicase-like domain-containing protein</fullName>
    </recommendedName>
</protein>
<evidence type="ECO:0000313" key="3">
    <source>
        <dbReference type="Proteomes" id="UP000554482"/>
    </source>
</evidence>
<dbReference type="EMBL" id="JABWDY010034009">
    <property type="protein sequence ID" value="KAF5183006.1"/>
    <property type="molecule type" value="Genomic_DNA"/>
</dbReference>
<evidence type="ECO:0008006" key="4">
    <source>
        <dbReference type="Google" id="ProtNLM"/>
    </source>
</evidence>
<feature type="compositionally biased region" description="Acidic residues" evidence="1">
    <location>
        <begin position="25"/>
        <end position="35"/>
    </location>
</feature>
<feature type="region of interest" description="Disordered" evidence="1">
    <location>
        <begin position="1"/>
        <end position="35"/>
    </location>
</feature>
<name>A0A7J6VD39_THATH</name>
<keyword evidence="3" id="KW-1185">Reference proteome</keyword>
<evidence type="ECO:0000313" key="2">
    <source>
        <dbReference type="EMBL" id="KAF5183006.1"/>
    </source>
</evidence>
<dbReference type="Proteomes" id="UP000554482">
    <property type="component" value="Unassembled WGS sequence"/>
</dbReference>
<comment type="caution">
    <text evidence="2">The sequence shown here is derived from an EMBL/GenBank/DDBJ whole genome shotgun (WGS) entry which is preliminary data.</text>
</comment>
<dbReference type="AlphaFoldDB" id="A0A7J6VD39"/>
<gene>
    <name evidence="2" type="ORF">FRX31_027406</name>
</gene>
<evidence type="ECO:0000256" key="1">
    <source>
        <dbReference type="SAM" id="MobiDB-lite"/>
    </source>
</evidence>
<sequence>MDIDDDNNLNAGPSKEEYNSQMSEGESESDSDMELDETQSKVLIIVLWFKMKAQSITSVISDMDNYPNYQRRTNGIAQTRMDSTDCTDNYSKYQRRTKGIAQIRMDSIEYVFITMAYNPNGPEVENYLKNEDKQNDKDNKTMVDSIFKIQLSKQVAELNKYHGRPFQCIHVHVDHKKGIPQAHILGLIST</sequence>
<reference evidence="2 3" key="1">
    <citation type="submission" date="2020-06" db="EMBL/GenBank/DDBJ databases">
        <title>Transcriptomic and genomic resources for Thalictrum thalictroides and T. hernandezii: Facilitating candidate gene discovery in an emerging model plant lineage.</title>
        <authorList>
            <person name="Arias T."/>
            <person name="Riano-Pachon D.M."/>
            <person name="Di Stilio V.S."/>
        </authorList>
    </citation>
    <scope>NUCLEOTIDE SEQUENCE [LARGE SCALE GENOMIC DNA]</scope>
    <source>
        <strain evidence="3">cv. WT478/WT964</strain>
        <tissue evidence="2">Leaves</tissue>
    </source>
</reference>
<accession>A0A7J6VD39</accession>
<proteinExistence type="predicted"/>